<feature type="domain" description="Transposase-associated" evidence="5">
    <location>
        <begin position="2"/>
        <end position="71"/>
    </location>
</feature>
<dbReference type="Pfam" id="PF13963">
    <property type="entry name" value="Transpos_assoc"/>
    <property type="match status" value="1"/>
</dbReference>
<dbReference type="AlphaFoldDB" id="A0AAN8U3B5"/>
<evidence type="ECO:0000256" key="2">
    <source>
        <dbReference type="SAM" id="Phobius"/>
    </source>
</evidence>
<evidence type="ECO:0000313" key="7">
    <source>
        <dbReference type="Proteomes" id="UP001371456"/>
    </source>
</evidence>
<keyword evidence="2" id="KW-0812">Transmembrane</keyword>
<dbReference type="EMBL" id="JBANQN010000002">
    <property type="protein sequence ID" value="KAK6796351.1"/>
    <property type="molecule type" value="Genomic_DNA"/>
</dbReference>
<feature type="transmembrane region" description="Helical" evidence="2">
    <location>
        <begin position="839"/>
        <end position="860"/>
    </location>
</feature>
<dbReference type="Pfam" id="PF13952">
    <property type="entry name" value="DUF4216"/>
    <property type="match status" value="1"/>
</dbReference>
<gene>
    <name evidence="6" type="ORF">RDI58_004052</name>
</gene>
<feature type="region of interest" description="Disordered" evidence="1">
    <location>
        <begin position="1121"/>
        <end position="1164"/>
    </location>
</feature>
<evidence type="ECO:0000256" key="1">
    <source>
        <dbReference type="SAM" id="MobiDB-lite"/>
    </source>
</evidence>
<keyword evidence="2" id="KW-1133">Transmembrane helix</keyword>
<dbReference type="InterPro" id="IPR025312">
    <property type="entry name" value="DUF4216"/>
</dbReference>
<name>A0AAN8U3B5_SOLBU</name>
<dbReference type="PANTHER" id="PTHR10775:SF190">
    <property type="entry name" value="TNP2-LIKE TRANSPOSON PROTEIN"/>
    <property type="match status" value="1"/>
</dbReference>
<feature type="domain" description="DUF4216" evidence="3">
    <location>
        <begin position="983"/>
        <end position="1044"/>
    </location>
</feature>
<evidence type="ECO:0000259" key="3">
    <source>
        <dbReference type="Pfam" id="PF13952"/>
    </source>
</evidence>
<keyword evidence="2" id="KW-0472">Membrane</keyword>
<feature type="domain" description="DUF4218" evidence="4">
    <location>
        <begin position="669"/>
        <end position="782"/>
    </location>
</feature>
<dbReference type="Pfam" id="PF02992">
    <property type="entry name" value="Transposase_21"/>
    <property type="match status" value="1"/>
</dbReference>
<sequence>MNLARYSKEYINGVESFLDFAYSYGDPQGEEIQCPCAKCCNIRWTRRNVVYDHLICYGFVKGYTRWINHEEWDIKLNVDNDMDYSRDDIDGLLNDQFRDVAQAEGVYDGPNEDAKKFYNLVEEASQELYPGCTKFSKLSFTLRLYLLKCLHGWSNESFTSLLELLKEAMPELNIPPSYNKTKSMVKNLDLDYEKIDACPNDCMLFRNDHKDDEFCHTCGASRYIKSPEVDCELEPSKKQHRVSAKTLRHFPLIPRLKRLFMCSKTADSLRWHDEERSKDGKLRHPADGLAWKDFDRLHPDFALDCRNVRLGLSSDGFNPFRTMSISHSTWPVMLMVYNLPPWMCMKSEYSILPLLIPGPRSPGNDIDIYLQPLIDELKLLWDSGVETYDASRNQNFQMRAALMWTINDFPAYAMLSGWSTKGKFACPCCNYGTNSRYLKHSRKMCYMDHRVFLPMDHPWRSNKRSFNGKTEFRPPPPFLKGTDVLNSLHDFENVFGKKRKRSIDGPWKKRSIFFELPYWRHNLLRHNLDVMHIEKNIVDSILGTLLDISGKTKDHAKARYDLKDMGIRKNLHPKDIEDSKRTKFAKACFSMTNGEKSIFCGVLKTAKLPDGSASNISRCVHLDERKVSNYKTHDAHFMLHYLLPIPIKSILPDHVAIPLIRLSSFFRRLCQKVITLEELDCLEVEIIETINQLERIFPPSFFDIMIHLPIHLANEVRLGGPVQNRWMYSTEREMGTFKSYIRNRRYPEGCIAETRVGIDCMNLFSKYLHGGVHTRFNRRARNNDECDPSDAETVSLFPNKGVPLGSKKTDPFILDNKSLSQAHAYLLGNCDEVQEYIRYLNLNIVFFLYNYFLTYFLYYFNKKKYMLCREHEQEVNNQPQRSKWNKAKNHCQNFSQWFETRALQEDVPDLIKQLSRGPNSVAKRYFGYLINGYRFHVRQRDARCKTQNSGVTLVASTTSFASSKDKNPIAADLTYYGRIVDIVELDYYGHFKVVLFKCDWYEVENDAYGLTYVYFNKRCSQEEPFVLGSQVHQCFYVQDPYDQDRHYVMKIVPRDLFNMGDEVETNLPQIYENEPSEHLMGPSIPKDNGEVLLTRTDVPETIIDVPLEEYFTQQLEVEYEEEFEDEFADEFEDESENEYEDESENEYEDEFEDESEEEFEDDAP</sequence>
<evidence type="ECO:0000259" key="4">
    <source>
        <dbReference type="Pfam" id="PF13960"/>
    </source>
</evidence>
<comment type="caution">
    <text evidence="6">The sequence shown here is derived from an EMBL/GenBank/DDBJ whole genome shotgun (WGS) entry which is preliminary data.</text>
</comment>
<evidence type="ECO:0000313" key="6">
    <source>
        <dbReference type="EMBL" id="KAK6796351.1"/>
    </source>
</evidence>
<evidence type="ECO:0000259" key="5">
    <source>
        <dbReference type="Pfam" id="PF13963"/>
    </source>
</evidence>
<protein>
    <submittedName>
        <fullName evidence="6">Uncharacterized protein</fullName>
    </submittedName>
</protein>
<keyword evidence="7" id="KW-1185">Reference proteome</keyword>
<dbReference type="InterPro" id="IPR025452">
    <property type="entry name" value="DUF4218"/>
</dbReference>
<dbReference type="Pfam" id="PF13960">
    <property type="entry name" value="DUF4218"/>
    <property type="match status" value="1"/>
</dbReference>
<organism evidence="6 7">
    <name type="scientific">Solanum bulbocastanum</name>
    <name type="common">Wild potato</name>
    <dbReference type="NCBI Taxonomy" id="147425"/>
    <lineage>
        <taxon>Eukaryota</taxon>
        <taxon>Viridiplantae</taxon>
        <taxon>Streptophyta</taxon>
        <taxon>Embryophyta</taxon>
        <taxon>Tracheophyta</taxon>
        <taxon>Spermatophyta</taxon>
        <taxon>Magnoliopsida</taxon>
        <taxon>eudicotyledons</taxon>
        <taxon>Gunneridae</taxon>
        <taxon>Pentapetalae</taxon>
        <taxon>asterids</taxon>
        <taxon>lamiids</taxon>
        <taxon>Solanales</taxon>
        <taxon>Solanaceae</taxon>
        <taxon>Solanoideae</taxon>
        <taxon>Solaneae</taxon>
        <taxon>Solanum</taxon>
    </lineage>
</organism>
<dbReference type="Proteomes" id="UP001371456">
    <property type="component" value="Unassembled WGS sequence"/>
</dbReference>
<reference evidence="6 7" key="1">
    <citation type="submission" date="2024-02" db="EMBL/GenBank/DDBJ databases">
        <title>de novo genome assembly of Solanum bulbocastanum strain 11H21.</title>
        <authorList>
            <person name="Hosaka A.J."/>
        </authorList>
    </citation>
    <scope>NUCLEOTIDE SEQUENCE [LARGE SCALE GENOMIC DNA]</scope>
    <source>
        <tissue evidence="6">Young leaves</tissue>
    </source>
</reference>
<proteinExistence type="predicted"/>
<dbReference type="PANTHER" id="PTHR10775">
    <property type="entry name" value="OS08G0208400 PROTEIN"/>
    <property type="match status" value="1"/>
</dbReference>
<accession>A0AAN8U3B5</accession>
<dbReference type="InterPro" id="IPR029480">
    <property type="entry name" value="Transpos_assoc"/>
</dbReference>
<dbReference type="InterPro" id="IPR004242">
    <property type="entry name" value="Transposase_21"/>
</dbReference>